<dbReference type="Gene3D" id="1.20.1500.10">
    <property type="entry name" value="YheA/YmcA-like"/>
    <property type="match status" value="1"/>
</dbReference>
<name>A0A2J8BAA9_9FIRM</name>
<dbReference type="RefSeq" id="WP_007392184.1">
    <property type="nucleotide sequence ID" value="NZ_NFMF01000006.1"/>
</dbReference>
<sequence length="115" mass="13178">MKLYDQANVLAKAIKECKEYRDVVEAGKELKKDEKTKQMVKEFLILQAELAYAQSMGGKEDKQKVDRLNDMSVLIKNNAQAQSYLQKYRAWQTIAGEVFQIIQNAMAEGMSILDK</sequence>
<dbReference type="InterPro" id="IPR023378">
    <property type="entry name" value="YheA/YmcA-like_dom_sf"/>
</dbReference>
<organism evidence="1 2">
    <name type="scientific">Megasphaera hutchinsoni</name>
    <dbReference type="NCBI Taxonomy" id="1588748"/>
    <lineage>
        <taxon>Bacteria</taxon>
        <taxon>Bacillati</taxon>
        <taxon>Bacillota</taxon>
        <taxon>Negativicutes</taxon>
        <taxon>Veillonellales</taxon>
        <taxon>Veillonellaceae</taxon>
        <taxon>Megasphaera</taxon>
    </lineage>
</organism>
<dbReference type="SUPFAM" id="SSF158622">
    <property type="entry name" value="YheA/YmcA-like"/>
    <property type="match status" value="1"/>
</dbReference>
<dbReference type="Proteomes" id="UP000242958">
    <property type="component" value="Unassembled WGS sequence"/>
</dbReference>
<gene>
    <name evidence="1" type="ORF">CAL30_04595</name>
</gene>
<proteinExistence type="predicted"/>
<dbReference type="EMBL" id="NFMF01000006">
    <property type="protein sequence ID" value="PNH21710.1"/>
    <property type="molecule type" value="Genomic_DNA"/>
</dbReference>
<evidence type="ECO:0008006" key="3">
    <source>
        <dbReference type="Google" id="ProtNLM"/>
    </source>
</evidence>
<evidence type="ECO:0000313" key="2">
    <source>
        <dbReference type="Proteomes" id="UP000242958"/>
    </source>
</evidence>
<comment type="caution">
    <text evidence="1">The sequence shown here is derived from an EMBL/GenBank/DDBJ whole genome shotgun (WGS) entry which is preliminary data.</text>
</comment>
<reference evidence="1 2" key="1">
    <citation type="submission" date="2017-05" db="EMBL/GenBank/DDBJ databases">
        <authorList>
            <person name="Song R."/>
            <person name="Chenine A.L."/>
            <person name="Ruprecht R.M."/>
        </authorList>
    </citation>
    <scope>NUCLEOTIDE SEQUENCE [LARGE SCALE GENOMIC DNA]</scope>
    <source>
        <strain evidence="1 2">KA00229</strain>
    </source>
</reference>
<dbReference type="AlphaFoldDB" id="A0A2J8BAA9"/>
<dbReference type="InterPro" id="IPR010368">
    <property type="entry name" value="Com_YlbF"/>
</dbReference>
<protein>
    <recommendedName>
        <fullName evidence="3">YlbF family regulator</fullName>
    </recommendedName>
</protein>
<dbReference type="Pfam" id="PF06133">
    <property type="entry name" value="Com_YlbF"/>
    <property type="match status" value="1"/>
</dbReference>
<accession>A0A2J8BAA9</accession>
<evidence type="ECO:0000313" key="1">
    <source>
        <dbReference type="EMBL" id="PNH21710.1"/>
    </source>
</evidence>